<dbReference type="InterPro" id="IPR000064">
    <property type="entry name" value="NLP_P60_dom"/>
</dbReference>
<evidence type="ECO:0000256" key="1">
    <source>
        <dbReference type="ARBA" id="ARBA00007074"/>
    </source>
</evidence>
<dbReference type="Gene3D" id="1.10.101.10">
    <property type="entry name" value="PGBD-like superfamily/PGBD"/>
    <property type="match status" value="1"/>
</dbReference>
<evidence type="ECO:0000256" key="2">
    <source>
        <dbReference type="ARBA" id="ARBA00022670"/>
    </source>
</evidence>
<evidence type="ECO:0000313" key="7">
    <source>
        <dbReference type="Proteomes" id="UP001500880"/>
    </source>
</evidence>
<dbReference type="Gene3D" id="3.90.1720.10">
    <property type="entry name" value="endopeptidase domain like (from Nostoc punctiforme)"/>
    <property type="match status" value="1"/>
</dbReference>
<evidence type="ECO:0000256" key="3">
    <source>
        <dbReference type="ARBA" id="ARBA00022801"/>
    </source>
</evidence>
<dbReference type="InterPro" id="IPR036366">
    <property type="entry name" value="PGBDSf"/>
</dbReference>
<proteinExistence type="inferred from homology"/>
<dbReference type="RefSeq" id="WP_343843444.1">
    <property type="nucleotide sequence ID" value="NZ_BAAADO010000009.1"/>
</dbReference>
<dbReference type="PANTHER" id="PTHR47053:SF1">
    <property type="entry name" value="MUREIN DD-ENDOPEPTIDASE MEPH-RELATED"/>
    <property type="match status" value="1"/>
</dbReference>
<dbReference type="SUPFAM" id="SSF47090">
    <property type="entry name" value="PGBD-like"/>
    <property type="match status" value="1"/>
</dbReference>
<organism evidence="6 7">
    <name type="scientific">Salinibacillus aidingensis</name>
    <dbReference type="NCBI Taxonomy" id="237684"/>
    <lineage>
        <taxon>Bacteria</taxon>
        <taxon>Bacillati</taxon>
        <taxon>Bacillota</taxon>
        <taxon>Bacilli</taxon>
        <taxon>Bacillales</taxon>
        <taxon>Bacillaceae</taxon>
        <taxon>Salinibacillus</taxon>
    </lineage>
</organism>
<dbReference type="InterPro" id="IPR002477">
    <property type="entry name" value="Peptidoglycan-bd-like"/>
</dbReference>
<dbReference type="Pfam" id="PF00877">
    <property type="entry name" value="NLPC_P60"/>
    <property type="match status" value="1"/>
</dbReference>
<dbReference type="PANTHER" id="PTHR47053">
    <property type="entry name" value="MUREIN DD-ENDOPEPTIDASE MEPH-RELATED"/>
    <property type="match status" value="1"/>
</dbReference>
<evidence type="ECO:0000259" key="5">
    <source>
        <dbReference type="PROSITE" id="PS51935"/>
    </source>
</evidence>
<dbReference type="Pfam" id="PF01471">
    <property type="entry name" value="PG_binding_1"/>
    <property type="match status" value="1"/>
</dbReference>
<sequence length="241" mass="26576">MKGTLVKVIAGGIILSSIPQMGVHDPKVKASVSTVPATVSLTEDDFTLISQKVSSSGRKETDLEEIQKNLQKLGYYAVQTMTGSYDSPTKEAIRDFQSDYGLNITGTANQETRKAIEHAVVKQELITDTKNYLGVPYVWGGTTPSGFDCSGFVYYMFNKHGVDMPRDTSAGLYTKGEFVSQPELQPGDLVFYSVDSDKVTHVGFYIGNNEWISATSSKGIAIYSLDNSYWSDYYEGAKRIY</sequence>
<dbReference type="EMBL" id="BAAADO010000009">
    <property type="protein sequence ID" value="GAA0502474.1"/>
    <property type="molecule type" value="Genomic_DNA"/>
</dbReference>
<dbReference type="PROSITE" id="PS51935">
    <property type="entry name" value="NLPC_P60"/>
    <property type="match status" value="1"/>
</dbReference>
<reference evidence="7" key="1">
    <citation type="journal article" date="2019" name="Int. J. Syst. Evol. Microbiol.">
        <title>The Global Catalogue of Microorganisms (GCM) 10K type strain sequencing project: providing services to taxonomists for standard genome sequencing and annotation.</title>
        <authorList>
            <consortium name="The Broad Institute Genomics Platform"/>
            <consortium name="The Broad Institute Genome Sequencing Center for Infectious Disease"/>
            <person name="Wu L."/>
            <person name="Ma J."/>
        </authorList>
    </citation>
    <scope>NUCLEOTIDE SEQUENCE [LARGE SCALE GENOMIC DNA]</scope>
    <source>
        <strain evidence="7">JCM 12389</strain>
    </source>
</reference>
<keyword evidence="4" id="KW-0788">Thiol protease</keyword>
<dbReference type="InterPro" id="IPR038765">
    <property type="entry name" value="Papain-like_cys_pep_sf"/>
</dbReference>
<dbReference type="InterPro" id="IPR036365">
    <property type="entry name" value="PGBD-like_sf"/>
</dbReference>
<dbReference type="Proteomes" id="UP001500880">
    <property type="component" value="Unassembled WGS sequence"/>
</dbReference>
<keyword evidence="2" id="KW-0645">Protease</keyword>
<comment type="caution">
    <text evidence="6">The sequence shown here is derived from an EMBL/GenBank/DDBJ whole genome shotgun (WGS) entry which is preliminary data.</text>
</comment>
<keyword evidence="7" id="KW-1185">Reference proteome</keyword>
<comment type="similarity">
    <text evidence="1">Belongs to the peptidase C40 family.</text>
</comment>
<keyword evidence="3" id="KW-0378">Hydrolase</keyword>
<dbReference type="InterPro" id="IPR051202">
    <property type="entry name" value="Peptidase_C40"/>
</dbReference>
<accession>A0ABP3LQ80</accession>
<dbReference type="SUPFAM" id="SSF54001">
    <property type="entry name" value="Cysteine proteinases"/>
    <property type="match status" value="1"/>
</dbReference>
<gene>
    <name evidence="6" type="ORF">GCM10008986_32580</name>
</gene>
<evidence type="ECO:0000256" key="4">
    <source>
        <dbReference type="ARBA" id="ARBA00022807"/>
    </source>
</evidence>
<feature type="domain" description="NlpC/P60" evidence="5">
    <location>
        <begin position="119"/>
        <end position="241"/>
    </location>
</feature>
<evidence type="ECO:0000313" key="6">
    <source>
        <dbReference type="EMBL" id="GAA0502474.1"/>
    </source>
</evidence>
<name>A0ABP3LQ80_9BACI</name>
<protein>
    <submittedName>
        <fullName evidence="6">NlpC/P60 family protein</fullName>
    </submittedName>
</protein>